<evidence type="ECO:0008006" key="4">
    <source>
        <dbReference type="Google" id="ProtNLM"/>
    </source>
</evidence>
<organism evidence="2 3">
    <name type="scientific">Amycolatopsis coloradensis</name>
    <dbReference type="NCBI Taxonomy" id="76021"/>
    <lineage>
        <taxon>Bacteria</taxon>
        <taxon>Bacillati</taxon>
        <taxon>Actinomycetota</taxon>
        <taxon>Actinomycetes</taxon>
        <taxon>Pseudonocardiales</taxon>
        <taxon>Pseudonocardiaceae</taxon>
        <taxon>Amycolatopsis</taxon>
    </lineage>
</organism>
<dbReference type="Pfam" id="PF06999">
    <property type="entry name" value="Suc_Fer-like"/>
    <property type="match status" value="1"/>
</dbReference>
<proteinExistence type="predicted"/>
<dbReference type="RefSeq" id="WP_076157973.1">
    <property type="nucleotide sequence ID" value="NZ_JBEZVB010000098.1"/>
</dbReference>
<dbReference type="AlphaFoldDB" id="A0A1R0KZH6"/>
<dbReference type="STRING" id="76021.BS329_09215"/>
<evidence type="ECO:0000313" key="3">
    <source>
        <dbReference type="Proteomes" id="UP000187486"/>
    </source>
</evidence>
<dbReference type="SUPFAM" id="SSF52833">
    <property type="entry name" value="Thioredoxin-like"/>
    <property type="match status" value="1"/>
</dbReference>
<dbReference type="Proteomes" id="UP000187486">
    <property type="component" value="Unassembled WGS sequence"/>
</dbReference>
<dbReference type="Gene3D" id="3.40.30.10">
    <property type="entry name" value="Glutaredoxin"/>
    <property type="match status" value="1"/>
</dbReference>
<keyword evidence="3" id="KW-1185">Reference proteome</keyword>
<dbReference type="InterPro" id="IPR009737">
    <property type="entry name" value="Aim32/Apd1-like"/>
</dbReference>
<feature type="region of interest" description="Disordered" evidence="1">
    <location>
        <begin position="1"/>
        <end position="27"/>
    </location>
</feature>
<name>A0A1R0KZH6_9PSEU</name>
<comment type="caution">
    <text evidence="2">The sequence shown here is derived from an EMBL/GenBank/DDBJ whole genome shotgun (WGS) entry which is preliminary data.</text>
</comment>
<evidence type="ECO:0000256" key="1">
    <source>
        <dbReference type="SAM" id="MobiDB-lite"/>
    </source>
</evidence>
<dbReference type="InterPro" id="IPR036249">
    <property type="entry name" value="Thioredoxin-like_sf"/>
</dbReference>
<evidence type="ECO:0000313" key="2">
    <source>
        <dbReference type="EMBL" id="OLZ54674.1"/>
    </source>
</evidence>
<gene>
    <name evidence="2" type="ORF">BS329_09215</name>
</gene>
<reference evidence="2 3" key="1">
    <citation type="submission" date="2016-01" db="EMBL/GenBank/DDBJ databases">
        <title>Amycolatopsis coloradensis genome sequencing and assembly.</title>
        <authorList>
            <person name="Mayilraj S."/>
        </authorList>
    </citation>
    <scope>NUCLEOTIDE SEQUENCE [LARGE SCALE GENOMIC DNA]</scope>
    <source>
        <strain evidence="2 3">DSM 44225</strain>
    </source>
</reference>
<protein>
    <recommendedName>
        <fullName evidence="4">Sucrase ferredoxin</fullName>
    </recommendedName>
</protein>
<dbReference type="CDD" id="cd03062">
    <property type="entry name" value="TRX_Fd_Sucrase"/>
    <property type="match status" value="1"/>
</dbReference>
<accession>A0A1R0KZH6</accession>
<dbReference type="EMBL" id="MQUQ01000004">
    <property type="protein sequence ID" value="OLZ54674.1"/>
    <property type="molecule type" value="Genomic_DNA"/>
</dbReference>
<dbReference type="OrthoDB" id="3399139at2"/>
<sequence>MTAIPVERGRCADLADAAGDPGEGTAPPADHWLLIEHPGPWGRFALKESGLDPAAVASLTTWSARVHGRIALVRRVARRSSARERLSRWFRIDARPGHEEIRTGEFTDAAELSRVPSAPGRVVSGPLALVCVHGRHDTCCAVRGRSLAAAVAEEFPEATWECSHVGGCRFAPSMVLLPHGFTFGGLRPDGANDIVHRYLRGTLDTEFLRGRSSFEPIVQAAHHHARAATGATGIDALRLVEEVRESGSDWRVEFTEPRCTVYLRERHFPVDRPLTCASEPAKRIRVFELLKVVLDIYGG</sequence>